<feature type="compositionally biased region" description="Basic residues" evidence="1">
    <location>
        <begin position="1"/>
        <end position="11"/>
    </location>
</feature>
<reference evidence="2 3" key="1">
    <citation type="submission" date="2016-07" db="EMBL/GenBank/DDBJ databases">
        <title>Draft genome of the white-rot fungus Obba rivulosa 3A-2.</title>
        <authorList>
            <consortium name="DOE Joint Genome Institute"/>
            <person name="Miettinen O."/>
            <person name="Riley R."/>
            <person name="Acob R."/>
            <person name="Barry K."/>
            <person name="Cullen D."/>
            <person name="De Vries R."/>
            <person name="Hainaut M."/>
            <person name="Hatakka A."/>
            <person name="Henrissat B."/>
            <person name="Hilden K."/>
            <person name="Kuo R."/>
            <person name="Labutti K."/>
            <person name="Lipzen A."/>
            <person name="Makela M.R."/>
            <person name="Sandor L."/>
            <person name="Spatafora J.W."/>
            <person name="Grigoriev I.V."/>
            <person name="Hibbett D.S."/>
        </authorList>
    </citation>
    <scope>NUCLEOTIDE SEQUENCE [LARGE SCALE GENOMIC DNA]</scope>
    <source>
        <strain evidence="2 3">3A-2</strain>
    </source>
</reference>
<evidence type="ECO:0000313" key="3">
    <source>
        <dbReference type="Proteomes" id="UP000250043"/>
    </source>
</evidence>
<gene>
    <name evidence="2" type="ORF">OBBRIDRAFT_837323</name>
</gene>
<accession>A0A8E2DJ43</accession>
<sequence>MARHTTKRPFLRKSSNAENFPLVPNPRAKHTPTRIASVTFFPDDTIRASSRARRLRALKPRQRSFAKPTLHPAEPAHAEVRKPAESRSTDTKASTPELRLPRRLARPAFREVSHEAMAAVDPELKEMPLSFIREGLEIRGPDMLKVLASVHATPARHVLPKELRVRVRDRSYHPPTHMLAVYSPAPAPRRAVTLFPVHDVVLAAHCASLPPLGPAAESPEPEAADHAQAQAEADAGIETEAPLNLTLPVVPLALPHPPTFSALSAFLYTKRAETLLVALLPSLPPSPSSMPGAQPRARPAPAQLARAFAATYTTRALAAHALRVTGAWRNACALGVHDDALWRVLDAAWEIVLASLSLSTGRSIADITAPVQA</sequence>
<evidence type="ECO:0000256" key="1">
    <source>
        <dbReference type="SAM" id="MobiDB-lite"/>
    </source>
</evidence>
<keyword evidence="3" id="KW-1185">Reference proteome</keyword>
<feature type="region of interest" description="Disordered" evidence="1">
    <location>
        <begin position="56"/>
        <end position="96"/>
    </location>
</feature>
<name>A0A8E2DJ43_9APHY</name>
<dbReference type="Proteomes" id="UP000250043">
    <property type="component" value="Unassembled WGS sequence"/>
</dbReference>
<dbReference type="OrthoDB" id="2570975at2759"/>
<evidence type="ECO:0008006" key="4">
    <source>
        <dbReference type="Google" id="ProtNLM"/>
    </source>
</evidence>
<feature type="region of interest" description="Disordered" evidence="1">
    <location>
        <begin position="1"/>
        <end position="31"/>
    </location>
</feature>
<organism evidence="2 3">
    <name type="scientific">Obba rivulosa</name>
    <dbReference type="NCBI Taxonomy" id="1052685"/>
    <lineage>
        <taxon>Eukaryota</taxon>
        <taxon>Fungi</taxon>
        <taxon>Dikarya</taxon>
        <taxon>Basidiomycota</taxon>
        <taxon>Agaricomycotina</taxon>
        <taxon>Agaricomycetes</taxon>
        <taxon>Polyporales</taxon>
        <taxon>Gelatoporiaceae</taxon>
        <taxon>Obba</taxon>
    </lineage>
</organism>
<evidence type="ECO:0000313" key="2">
    <source>
        <dbReference type="EMBL" id="OCH87489.1"/>
    </source>
</evidence>
<protein>
    <recommendedName>
        <fullName evidence="4">Clp1-like protein</fullName>
    </recommendedName>
</protein>
<feature type="compositionally biased region" description="Basic and acidic residues" evidence="1">
    <location>
        <begin position="74"/>
        <end position="90"/>
    </location>
</feature>
<dbReference type="EMBL" id="KV722483">
    <property type="protein sequence ID" value="OCH87489.1"/>
    <property type="molecule type" value="Genomic_DNA"/>
</dbReference>
<dbReference type="AlphaFoldDB" id="A0A8E2DJ43"/>
<proteinExistence type="predicted"/>
<feature type="region of interest" description="Disordered" evidence="1">
    <location>
        <begin position="212"/>
        <end position="234"/>
    </location>
</feature>